<dbReference type="Pfam" id="PF01390">
    <property type="entry name" value="SEA"/>
    <property type="match status" value="1"/>
</dbReference>
<keyword evidence="4" id="KW-1185">Reference proteome</keyword>
<evidence type="ECO:0000259" key="2">
    <source>
        <dbReference type="PROSITE" id="PS50024"/>
    </source>
</evidence>
<feature type="region of interest" description="Disordered" evidence="1">
    <location>
        <begin position="1"/>
        <end position="22"/>
    </location>
</feature>
<dbReference type="InterPro" id="IPR036364">
    <property type="entry name" value="SEA_dom_sf"/>
</dbReference>
<feature type="region of interest" description="Disordered" evidence="1">
    <location>
        <begin position="35"/>
        <end position="66"/>
    </location>
</feature>
<dbReference type="EMBL" id="JAODUP010000551">
    <property type="protein sequence ID" value="KAK2147467.1"/>
    <property type="molecule type" value="Genomic_DNA"/>
</dbReference>
<comment type="caution">
    <text evidence="3">The sequence shown here is derived from an EMBL/GenBank/DDBJ whole genome shotgun (WGS) entry which is preliminary data.</text>
</comment>
<dbReference type="SUPFAM" id="SSF82671">
    <property type="entry name" value="SEA domain"/>
    <property type="match status" value="1"/>
</dbReference>
<name>A0AAD9J775_9ANNE</name>
<feature type="domain" description="SEA" evidence="2">
    <location>
        <begin position="80"/>
        <end position="197"/>
    </location>
</feature>
<dbReference type="PROSITE" id="PS50024">
    <property type="entry name" value="SEA"/>
    <property type="match status" value="1"/>
</dbReference>
<feature type="compositionally biased region" description="Basic and acidic residues" evidence="1">
    <location>
        <begin position="1"/>
        <end position="17"/>
    </location>
</feature>
<evidence type="ECO:0000313" key="3">
    <source>
        <dbReference type="EMBL" id="KAK2147467.1"/>
    </source>
</evidence>
<organism evidence="3 4">
    <name type="scientific">Paralvinella palmiformis</name>
    <dbReference type="NCBI Taxonomy" id="53620"/>
    <lineage>
        <taxon>Eukaryota</taxon>
        <taxon>Metazoa</taxon>
        <taxon>Spiralia</taxon>
        <taxon>Lophotrochozoa</taxon>
        <taxon>Annelida</taxon>
        <taxon>Polychaeta</taxon>
        <taxon>Sedentaria</taxon>
        <taxon>Canalipalpata</taxon>
        <taxon>Terebellida</taxon>
        <taxon>Terebelliformia</taxon>
        <taxon>Alvinellidae</taxon>
        <taxon>Paralvinella</taxon>
    </lineage>
</organism>
<dbReference type="AlphaFoldDB" id="A0AAD9J775"/>
<reference evidence="3" key="1">
    <citation type="journal article" date="2023" name="Mol. Biol. Evol.">
        <title>Third-Generation Sequencing Reveals the Adaptive Role of the Epigenome in Three Deep-Sea Polychaetes.</title>
        <authorList>
            <person name="Perez M."/>
            <person name="Aroh O."/>
            <person name="Sun Y."/>
            <person name="Lan Y."/>
            <person name="Juniper S.K."/>
            <person name="Young C.R."/>
            <person name="Angers B."/>
            <person name="Qian P.Y."/>
        </authorList>
    </citation>
    <scope>NUCLEOTIDE SEQUENCE</scope>
    <source>
        <strain evidence="3">P08H-3</strain>
    </source>
</reference>
<protein>
    <recommendedName>
        <fullName evidence="2">SEA domain-containing protein</fullName>
    </recommendedName>
</protein>
<gene>
    <name evidence="3" type="ORF">LSH36_551g01015</name>
</gene>
<accession>A0AAD9J775</accession>
<sequence>MNDNKEISNSKQEKDFEFEGENVFNPDAKIVDGTFLDDEDYLHDDGSTPESDDQVTGSGTGPTDIHTIFPTRLPTGSLDGPVFYRITLNFTNVRYIKPLGDRNTLEFQQTAARYKQAIEGLFRDIPGQQTVNVLQFRPGSADPDVYPPSMLVTADLGTMEYYYQLTIFNTLNGAINRGYVGSYEVSPHGFSFRPISGCFPNGVSTGPYAPRLINAEVKSTYI</sequence>
<dbReference type="InterPro" id="IPR000082">
    <property type="entry name" value="SEA_dom"/>
</dbReference>
<evidence type="ECO:0000256" key="1">
    <source>
        <dbReference type="SAM" id="MobiDB-lite"/>
    </source>
</evidence>
<dbReference type="Proteomes" id="UP001208570">
    <property type="component" value="Unassembled WGS sequence"/>
</dbReference>
<proteinExistence type="predicted"/>
<evidence type="ECO:0000313" key="4">
    <source>
        <dbReference type="Proteomes" id="UP001208570"/>
    </source>
</evidence>